<dbReference type="Proteomes" id="UP000006362">
    <property type="component" value="Chromosome"/>
</dbReference>
<dbReference type="HOGENOM" id="CLU_2304694_0_0_0"/>
<keyword evidence="2" id="KW-1185">Reference proteome</keyword>
<protein>
    <submittedName>
        <fullName evidence="1">Uncharacterized protein</fullName>
    </submittedName>
</protein>
<evidence type="ECO:0000313" key="1">
    <source>
        <dbReference type="EMBL" id="ADU96102.1"/>
    </source>
</evidence>
<dbReference type="STRING" id="648996.Theam_0128"/>
<gene>
    <name evidence="1" type="ordered locus">Theam_0128</name>
</gene>
<proteinExistence type="predicted"/>
<dbReference type="KEGG" id="tam:Theam_0128"/>
<name>E8T3H1_THEA1</name>
<sequence>MRDRRSERYLDELLRQRAEEFCADHLEMYLDFKKADSKEKLLALLRKHPFFRELRSRAQSMSYEELRDAVAHALVEEIFSKEALKRRLKDEIDSMDMQDR</sequence>
<reference evidence="1" key="1">
    <citation type="submission" date="2011-01" db="EMBL/GenBank/DDBJ databases">
        <title>Complete sequence of chromosome of Thermovibrio ammonificans HB-1.</title>
        <authorList>
            <consortium name="US DOE Joint Genome Institute"/>
            <person name="Lucas S."/>
            <person name="Copeland A."/>
            <person name="Lapidus A."/>
            <person name="Cheng J.-F."/>
            <person name="Goodwin L."/>
            <person name="Pitluck S."/>
            <person name="Davenport K."/>
            <person name="Detter J.C."/>
            <person name="Han C."/>
            <person name="Tapia R."/>
            <person name="Land M."/>
            <person name="Hauser L."/>
            <person name="Kyrpides N."/>
            <person name="Ivanova N."/>
            <person name="Ovchinnikova G."/>
            <person name="Vetriani C."/>
            <person name="Woyke T."/>
        </authorList>
    </citation>
    <scope>NUCLEOTIDE SEQUENCE [LARGE SCALE GENOMIC DNA]</scope>
    <source>
        <strain evidence="1">HB-1</strain>
    </source>
</reference>
<evidence type="ECO:0000313" key="2">
    <source>
        <dbReference type="Proteomes" id="UP000006362"/>
    </source>
</evidence>
<dbReference type="EMBL" id="CP002444">
    <property type="protein sequence ID" value="ADU96102.1"/>
    <property type="molecule type" value="Genomic_DNA"/>
</dbReference>
<dbReference type="RefSeq" id="WP_013536888.1">
    <property type="nucleotide sequence ID" value="NC_014926.1"/>
</dbReference>
<organism evidence="1 2">
    <name type="scientific">Thermovibrio ammonificans (strain DSM 15698 / JCM 12110 / HB-1)</name>
    <dbReference type="NCBI Taxonomy" id="648996"/>
    <lineage>
        <taxon>Bacteria</taxon>
        <taxon>Pseudomonadati</taxon>
        <taxon>Aquificota</taxon>
        <taxon>Aquificia</taxon>
        <taxon>Desulfurobacteriales</taxon>
        <taxon>Desulfurobacteriaceae</taxon>
        <taxon>Thermovibrio</taxon>
    </lineage>
</organism>
<accession>E8T3H1</accession>
<dbReference type="AlphaFoldDB" id="E8T3H1"/>